<proteinExistence type="predicted"/>
<keyword evidence="1" id="KW-0812">Transmembrane</keyword>
<evidence type="ECO:0000313" key="2">
    <source>
        <dbReference type="EMBL" id="CBK21114.2"/>
    </source>
</evidence>
<dbReference type="InParanoid" id="D8LZ75"/>
<accession>D8LZ75</accession>
<protein>
    <submittedName>
        <fullName evidence="2">Uncharacterized protein</fullName>
    </submittedName>
</protein>
<dbReference type="RefSeq" id="XP_012895162.1">
    <property type="nucleotide sequence ID" value="XM_013039708.1"/>
</dbReference>
<keyword evidence="1" id="KW-1133">Transmembrane helix</keyword>
<dbReference type="AlphaFoldDB" id="D8LZ75"/>
<keyword evidence="3" id="KW-1185">Reference proteome</keyword>
<feature type="transmembrane region" description="Helical" evidence="1">
    <location>
        <begin position="6"/>
        <end position="22"/>
    </location>
</feature>
<gene>
    <name evidence="2" type="ORF">GSBLH_T00001321001</name>
</gene>
<organism evidence="2">
    <name type="scientific">Blastocystis hominis</name>
    <dbReference type="NCBI Taxonomy" id="12968"/>
    <lineage>
        <taxon>Eukaryota</taxon>
        <taxon>Sar</taxon>
        <taxon>Stramenopiles</taxon>
        <taxon>Bigyra</taxon>
        <taxon>Opalozoa</taxon>
        <taxon>Opalinata</taxon>
        <taxon>Blastocystidae</taxon>
        <taxon>Blastocystis</taxon>
    </lineage>
</organism>
<evidence type="ECO:0000256" key="1">
    <source>
        <dbReference type="SAM" id="Phobius"/>
    </source>
</evidence>
<reference evidence="2" key="1">
    <citation type="submission" date="2010-02" db="EMBL/GenBank/DDBJ databases">
        <title>Sequencing and annotation of the Blastocystis hominis genome.</title>
        <authorList>
            <person name="Wincker P."/>
        </authorList>
    </citation>
    <scope>NUCLEOTIDE SEQUENCE</scope>
    <source>
        <strain evidence="2">Singapore isolate B</strain>
    </source>
</reference>
<dbReference type="Proteomes" id="UP000008312">
    <property type="component" value="Unassembled WGS sequence"/>
</dbReference>
<keyword evidence="1" id="KW-0472">Membrane</keyword>
<dbReference type="GeneID" id="24918588"/>
<evidence type="ECO:0000313" key="3">
    <source>
        <dbReference type="Proteomes" id="UP000008312"/>
    </source>
</evidence>
<sequence length="143" mass="16130">MPAFIAVISSYLGVWGGLYVLLKNGLLPMDSLVDFLGKTAYTSKAITLVQQYPNFSYLIISNLASDLFDPFRYILTFFYARHVINKRYLETALETISHQDQSAKDAVASVKRTSLKDEEIKNPKIKSTRIITIKGKNNSSINM</sequence>
<name>D8LZ75_BLAHO</name>
<dbReference type="EMBL" id="FN668640">
    <property type="protein sequence ID" value="CBK21114.2"/>
    <property type="molecule type" value="Genomic_DNA"/>
</dbReference>